<accession>A0A2J7ZRC7</accession>
<evidence type="ECO:0000313" key="1">
    <source>
        <dbReference type="EMBL" id="PNH02835.1"/>
    </source>
</evidence>
<dbReference type="AlphaFoldDB" id="A0A2J7ZRC7"/>
<gene>
    <name evidence="1" type="ORF">TSOC_011252</name>
</gene>
<name>A0A2J7ZRC7_9CHLO</name>
<keyword evidence="2" id="KW-1185">Reference proteome</keyword>
<evidence type="ECO:0000313" key="2">
    <source>
        <dbReference type="Proteomes" id="UP000236333"/>
    </source>
</evidence>
<organism evidence="1 2">
    <name type="scientific">Tetrabaena socialis</name>
    <dbReference type="NCBI Taxonomy" id="47790"/>
    <lineage>
        <taxon>Eukaryota</taxon>
        <taxon>Viridiplantae</taxon>
        <taxon>Chlorophyta</taxon>
        <taxon>core chlorophytes</taxon>
        <taxon>Chlorophyceae</taxon>
        <taxon>CS clade</taxon>
        <taxon>Chlamydomonadales</taxon>
        <taxon>Tetrabaenaceae</taxon>
        <taxon>Tetrabaena</taxon>
    </lineage>
</organism>
<reference evidence="1 2" key="1">
    <citation type="journal article" date="2017" name="Mol. Biol. Evol.">
        <title>The 4-celled Tetrabaena socialis nuclear genome reveals the essential components for genetic control of cell number at the origin of multicellularity in the volvocine lineage.</title>
        <authorList>
            <person name="Featherston J."/>
            <person name="Arakaki Y."/>
            <person name="Hanschen E.R."/>
            <person name="Ferris P.J."/>
            <person name="Michod R.E."/>
            <person name="Olson B.J.S.C."/>
            <person name="Nozaki H."/>
            <person name="Durand P.M."/>
        </authorList>
    </citation>
    <scope>NUCLEOTIDE SEQUENCE [LARGE SCALE GENOMIC DNA]</scope>
    <source>
        <strain evidence="1 2">NIES-571</strain>
    </source>
</reference>
<dbReference type="Proteomes" id="UP000236333">
    <property type="component" value="Unassembled WGS sequence"/>
</dbReference>
<dbReference type="EMBL" id="PGGS01000589">
    <property type="protein sequence ID" value="PNH02835.1"/>
    <property type="molecule type" value="Genomic_DNA"/>
</dbReference>
<protein>
    <submittedName>
        <fullName evidence="1">Uncharacterized protein</fullName>
    </submittedName>
</protein>
<sequence>MMKILTTQENHPAAGNPHRMATCLAGLYPATVAVDIADEHTCCRLSIVHMEQRP</sequence>
<proteinExistence type="predicted"/>
<comment type="caution">
    <text evidence="1">The sequence shown here is derived from an EMBL/GenBank/DDBJ whole genome shotgun (WGS) entry which is preliminary data.</text>
</comment>